<evidence type="ECO:0000313" key="9">
    <source>
        <dbReference type="EMBL" id="KEY91228.1"/>
    </source>
</evidence>
<dbReference type="Pfam" id="PF02569">
    <property type="entry name" value="Pantoate_ligase"/>
    <property type="match status" value="1"/>
</dbReference>
<keyword evidence="8" id="KW-0963">Cytoplasm</keyword>
<evidence type="ECO:0000256" key="1">
    <source>
        <dbReference type="ARBA" id="ARBA00004990"/>
    </source>
</evidence>
<comment type="pathway">
    <text evidence="1 8">Cofactor biosynthesis; (R)-pantothenate biosynthesis; (R)-pantothenate from (R)-pantoate and beta-alanine: step 1/1.</text>
</comment>
<dbReference type="CDD" id="cd00560">
    <property type="entry name" value="PanC"/>
    <property type="match status" value="1"/>
</dbReference>
<evidence type="ECO:0000256" key="6">
    <source>
        <dbReference type="ARBA" id="ARBA00022840"/>
    </source>
</evidence>
<feature type="binding site" evidence="8">
    <location>
        <position position="61"/>
    </location>
    <ligand>
        <name>(R)-pantoate</name>
        <dbReference type="ChEBI" id="CHEBI:15980"/>
    </ligand>
</feature>
<reference evidence="9 10" key="1">
    <citation type="submission" date="2014-03" db="EMBL/GenBank/DDBJ databases">
        <title>Selection and divergence in the genomes of co-occurring obligate luminous symbionts with specific hosts.</title>
        <authorList>
            <person name="Hendry T.A."/>
            <person name="de Wet J.R."/>
            <person name="Dunlap P.V."/>
        </authorList>
    </citation>
    <scope>NUCLEOTIDE SEQUENCE [LARGE SCALE GENOMIC DNA]</scope>
    <source>
        <strain evidence="9 10">Ppalp.1</strain>
    </source>
</reference>
<dbReference type="FunFam" id="3.40.50.620:FF:000013">
    <property type="entry name" value="Pantothenate synthetase"/>
    <property type="match status" value="1"/>
</dbReference>
<proteinExistence type="inferred from homology"/>
<evidence type="ECO:0000256" key="3">
    <source>
        <dbReference type="ARBA" id="ARBA00022598"/>
    </source>
</evidence>
<comment type="similarity">
    <text evidence="2 8">Belongs to the pantothenate synthetase family.</text>
</comment>
<dbReference type="InterPro" id="IPR004821">
    <property type="entry name" value="Cyt_trans-like"/>
</dbReference>
<dbReference type="AlphaFoldDB" id="A0A084CN49"/>
<feature type="binding site" evidence="8">
    <location>
        <position position="153"/>
    </location>
    <ligand>
        <name>(R)-pantoate</name>
        <dbReference type="ChEBI" id="CHEBI:15980"/>
    </ligand>
</feature>
<protein>
    <recommendedName>
        <fullName evidence="8">Pantothenate synthetase</fullName>
        <shortName evidence="8">PS</shortName>
        <ecNumber evidence="8">6.3.2.1</ecNumber>
    </recommendedName>
    <alternativeName>
        <fullName evidence="8">Pantoate--beta-alanine ligase</fullName>
    </alternativeName>
    <alternativeName>
        <fullName evidence="8">Pantoate-activating enzyme</fullName>
    </alternativeName>
</protein>
<evidence type="ECO:0000256" key="7">
    <source>
        <dbReference type="ARBA" id="ARBA00048258"/>
    </source>
</evidence>
<dbReference type="HAMAP" id="MF_00158">
    <property type="entry name" value="PanC"/>
    <property type="match status" value="1"/>
</dbReference>
<feature type="binding site" evidence="8">
    <location>
        <begin position="184"/>
        <end position="187"/>
    </location>
    <ligand>
        <name>ATP</name>
        <dbReference type="ChEBI" id="CHEBI:30616"/>
    </ligand>
</feature>
<dbReference type="NCBIfam" id="TIGR00018">
    <property type="entry name" value="panC"/>
    <property type="match status" value="1"/>
</dbReference>
<dbReference type="PANTHER" id="PTHR21299">
    <property type="entry name" value="CYTIDYLATE KINASE/PANTOATE-BETA-ALANINE LIGASE"/>
    <property type="match status" value="1"/>
</dbReference>
<feature type="binding site" evidence="8">
    <location>
        <begin position="147"/>
        <end position="150"/>
    </location>
    <ligand>
        <name>ATP</name>
        <dbReference type="ChEBI" id="CHEBI:30616"/>
    </ligand>
</feature>
<comment type="subunit">
    <text evidence="8">Homodimer.</text>
</comment>
<keyword evidence="10" id="KW-1185">Reference proteome</keyword>
<dbReference type="Proteomes" id="UP000053784">
    <property type="component" value="Unassembled WGS sequence"/>
</dbReference>
<dbReference type="InterPro" id="IPR042176">
    <property type="entry name" value="Pantoate_ligase_C"/>
</dbReference>
<dbReference type="UniPathway" id="UPA00028">
    <property type="reaction ID" value="UER00005"/>
</dbReference>
<comment type="function">
    <text evidence="8">Catalyzes the condensation of pantoate with beta-alanine in an ATP-dependent reaction via a pantoyl-adenylate intermediate.</text>
</comment>
<keyword evidence="5 8" id="KW-0547">Nucleotide-binding</keyword>
<dbReference type="InterPro" id="IPR003721">
    <property type="entry name" value="Pantoate_ligase"/>
</dbReference>
<dbReference type="STRING" id="1179155.CF67_03059"/>
<comment type="caution">
    <text evidence="9">The sequence shown here is derived from an EMBL/GenBank/DDBJ whole genome shotgun (WGS) entry which is preliminary data.</text>
</comment>
<keyword evidence="6 8" id="KW-0067">ATP-binding</keyword>
<sequence>MQVFAAILALRNRIRQLKREDRKIALVPTMGNLHKGHLALIREAHKHADIVIVSIFVNPIQFESADDLSNYPRTLEDDLNKLSLEAVDLVFTPTAEAIYPEGLDARVFITVPEYIFEGVSRRIHFRGVATIVAKLFNIIQPDVACFGEKDFQQLVIIRKMVTDLSMDIDIVSVPIVREINGLAMSSRNHLLTQDEVQRAPELFRVTRWIASVIRKGRRDYISIIKDANIRLCAAGLQPDQIFIRDANMLQIVTSKSTQVVILMSVFLGKVRLIDNQVVKLLEIN</sequence>
<evidence type="ECO:0000256" key="8">
    <source>
        <dbReference type="HAMAP-Rule" id="MF_00158"/>
    </source>
</evidence>
<evidence type="ECO:0000256" key="4">
    <source>
        <dbReference type="ARBA" id="ARBA00022655"/>
    </source>
</evidence>
<dbReference type="RefSeq" id="WP_034414266.1">
    <property type="nucleotide sequence ID" value="NZ_JGVK01000022.1"/>
</dbReference>
<dbReference type="Gene3D" id="3.40.50.620">
    <property type="entry name" value="HUPs"/>
    <property type="match status" value="1"/>
</dbReference>
<keyword evidence="4 8" id="KW-0566">Pantothenate biosynthesis</keyword>
<evidence type="ECO:0000313" key="10">
    <source>
        <dbReference type="Proteomes" id="UP000053784"/>
    </source>
</evidence>
<feature type="binding site" evidence="8">
    <location>
        <begin position="30"/>
        <end position="37"/>
    </location>
    <ligand>
        <name>ATP</name>
        <dbReference type="ChEBI" id="CHEBI:30616"/>
    </ligand>
</feature>
<feature type="binding site" evidence="8">
    <location>
        <position position="176"/>
    </location>
    <ligand>
        <name>ATP</name>
        <dbReference type="ChEBI" id="CHEBI:30616"/>
    </ligand>
</feature>
<name>A0A084CN49_9GAMM</name>
<dbReference type="EMBL" id="JGVK01000022">
    <property type="protein sequence ID" value="KEY91228.1"/>
    <property type="molecule type" value="Genomic_DNA"/>
</dbReference>
<dbReference type="SUPFAM" id="SSF52374">
    <property type="entry name" value="Nucleotidylyl transferase"/>
    <property type="match status" value="1"/>
</dbReference>
<feature type="active site" description="Proton donor" evidence="8">
    <location>
        <position position="37"/>
    </location>
</feature>
<dbReference type="GO" id="GO:0005829">
    <property type="term" value="C:cytosol"/>
    <property type="evidence" value="ECO:0007669"/>
    <property type="project" value="TreeGrafter"/>
</dbReference>
<keyword evidence="3 8" id="KW-0436">Ligase</keyword>
<evidence type="ECO:0000256" key="2">
    <source>
        <dbReference type="ARBA" id="ARBA00009256"/>
    </source>
</evidence>
<dbReference type="InterPro" id="IPR014729">
    <property type="entry name" value="Rossmann-like_a/b/a_fold"/>
</dbReference>
<comment type="subcellular location">
    <subcellularLocation>
        <location evidence="8">Cytoplasm</location>
    </subcellularLocation>
</comment>
<feature type="binding site" evidence="8">
    <location>
        <position position="61"/>
    </location>
    <ligand>
        <name>beta-alanine</name>
        <dbReference type="ChEBI" id="CHEBI:57966"/>
    </ligand>
</feature>
<dbReference type="GO" id="GO:0005524">
    <property type="term" value="F:ATP binding"/>
    <property type="evidence" value="ECO:0007669"/>
    <property type="project" value="UniProtKB-KW"/>
</dbReference>
<dbReference type="GO" id="GO:0015940">
    <property type="term" value="P:pantothenate biosynthetic process"/>
    <property type="evidence" value="ECO:0007669"/>
    <property type="project" value="UniProtKB-UniRule"/>
</dbReference>
<comment type="miscellaneous">
    <text evidence="8">The reaction proceeds by a bi uni uni bi ping pong mechanism.</text>
</comment>
<dbReference type="Gene3D" id="3.30.1300.10">
    <property type="entry name" value="Pantoate-beta-alanine ligase, C-terminal domain"/>
    <property type="match status" value="1"/>
</dbReference>
<organism evidence="9 10">
    <name type="scientific">Candidatus Photodesmus blepharonis</name>
    <dbReference type="NCBI Taxonomy" id="1179155"/>
    <lineage>
        <taxon>Bacteria</taxon>
        <taxon>Pseudomonadati</taxon>
        <taxon>Pseudomonadota</taxon>
        <taxon>Gammaproteobacteria</taxon>
        <taxon>Vibrionales</taxon>
        <taxon>Vibrionaceae</taxon>
        <taxon>Candidatus Photodesmus</taxon>
    </lineage>
</organism>
<dbReference type="PANTHER" id="PTHR21299:SF1">
    <property type="entry name" value="PANTOATE--BETA-ALANINE LIGASE"/>
    <property type="match status" value="1"/>
</dbReference>
<evidence type="ECO:0000256" key="5">
    <source>
        <dbReference type="ARBA" id="ARBA00022741"/>
    </source>
</evidence>
<comment type="catalytic activity">
    <reaction evidence="7 8">
        <text>(R)-pantoate + beta-alanine + ATP = (R)-pantothenate + AMP + diphosphate + H(+)</text>
        <dbReference type="Rhea" id="RHEA:10912"/>
        <dbReference type="ChEBI" id="CHEBI:15378"/>
        <dbReference type="ChEBI" id="CHEBI:15980"/>
        <dbReference type="ChEBI" id="CHEBI:29032"/>
        <dbReference type="ChEBI" id="CHEBI:30616"/>
        <dbReference type="ChEBI" id="CHEBI:33019"/>
        <dbReference type="ChEBI" id="CHEBI:57966"/>
        <dbReference type="ChEBI" id="CHEBI:456215"/>
        <dbReference type="EC" id="6.3.2.1"/>
    </reaction>
</comment>
<accession>A0A084CN49</accession>
<dbReference type="NCBIfam" id="TIGR00125">
    <property type="entry name" value="cyt_tran_rel"/>
    <property type="match status" value="1"/>
</dbReference>
<gene>
    <name evidence="8 9" type="primary">panC</name>
    <name evidence="9" type="ORF">CF67_03059</name>
</gene>
<dbReference type="GO" id="GO:0004592">
    <property type="term" value="F:pantoate-beta-alanine ligase activity"/>
    <property type="evidence" value="ECO:0007669"/>
    <property type="project" value="UniProtKB-UniRule"/>
</dbReference>
<dbReference type="EC" id="6.3.2.1" evidence="8"/>
<dbReference type="eggNOG" id="COG0414">
    <property type="taxonomic scope" value="Bacteria"/>
</dbReference>
<dbReference type="OrthoDB" id="9773087at2"/>